<sequence length="621" mass="70822">MRSPSVHVPIAFATRCCWATFYVDFCCCCTTKMFAIRVFGDFLHVLSFAVLLAKLWRTKSCAGISGKSQILYAIVFTMRYLDLPVNISADAFYLSSMKVVYIAISFMIVYMIYGPYKKTYDRDQDVLYNEFLVVPCFVLALYSSYNASPIEVLWTFSIFLEAIAIIPQLDLLCKIELVDGYVVCYLLALGLYRAMYLLKWTWLYYTTSFYEPNALFASFVQITLFALVFVRVFTMKQREQNKMHSSPLMALLGDLLHLLPVVILLAKLWRTRSCSGISGKSQILYAFVFSAQVLDVYGTSSLGSNPPWMRVSLVLASYLIIFLIYGPYRKTYDRDQDVLFNEFLVLPCFVLALFATEGSSSPEHVLLAFAALLEIVAIVPQLELLCGVQSVDNYVVSYLVSLGLYRTVFILTWALQAREFVALPIVSKEKVPYDTRSCAGISGKSQILFAVVYISRYLDLVTTFVSVYNTVMKLVFIVSSVATLYMMYVKFKATYDHNHDSFRIEFLLVPCFVLALLIHAAFTPLEILWTFSIYLEAVAILPQLFLVSKTGEAESITSHYLFALGSYRALYLLNWIYRYYAEGHYDLIAIFAGAIQTILYCDFFYLYITKVLKGKKLQLPA</sequence>
<keyword evidence="10 11" id="KW-0675">Receptor</keyword>
<evidence type="ECO:0000256" key="6">
    <source>
        <dbReference type="ARBA" id="ARBA00022892"/>
    </source>
</evidence>
<dbReference type="Pfam" id="PF00810">
    <property type="entry name" value="ER_lumen_recept"/>
    <property type="match status" value="3"/>
</dbReference>
<reference evidence="12 13" key="1">
    <citation type="submission" date="2024-05" db="EMBL/GenBank/DDBJ databases">
        <title>Culex pipiens pipiens assembly and annotation.</title>
        <authorList>
            <person name="Alout H."/>
            <person name="Durand T."/>
        </authorList>
    </citation>
    <scope>NUCLEOTIDE SEQUENCE [LARGE SCALE GENOMIC DNA]</scope>
    <source>
        <strain evidence="12">HA-2024</strain>
        <tissue evidence="12">Whole body</tissue>
    </source>
</reference>
<accession>A0ABD1D5N7</accession>
<dbReference type="PROSITE" id="PS00951">
    <property type="entry name" value="ER_LUMEN_RECEPTOR_1"/>
    <property type="match status" value="2"/>
</dbReference>
<evidence type="ECO:0000256" key="2">
    <source>
        <dbReference type="ARBA" id="ARBA00010120"/>
    </source>
</evidence>
<feature type="transmembrane region" description="Helical" evidence="11">
    <location>
        <begin position="560"/>
        <end position="581"/>
    </location>
</feature>
<dbReference type="GO" id="GO:0015031">
    <property type="term" value="P:protein transport"/>
    <property type="evidence" value="ECO:0007669"/>
    <property type="project" value="UniProtKB-KW"/>
</dbReference>
<keyword evidence="4 11" id="KW-0812">Transmembrane</keyword>
<feature type="transmembrane region" description="Helical" evidence="11">
    <location>
        <begin position="528"/>
        <end position="548"/>
    </location>
</feature>
<feature type="transmembrane region" description="Helical" evidence="11">
    <location>
        <begin position="42"/>
        <end position="58"/>
    </location>
</feature>
<comment type="caution">
    <text evidence="12">The sequence shown here is derived from an EMBL/GenBank/DDBJ whole genome shotgun (WGS) entry which is preliminary data.</text>
</comment>
<name>A0ABD1D5N7_CULPP</name>
<dbReference type="PROSITE" id="PS00952">
    <property type="entry name" value="ER_LUMEN_RECEPTOR_2"/>
    <property type="match status" value="1"/>
</dbReference>
<feature type="transmembrane region" description="Helical" evidence="11">
    <location>
        <begin position="367"/>
        <end position="388"/>
    </location>
</feature>
<keyword evidence="3 11" id="KW-0813">Transport</keyword>
<feature type="transmembrane region" description="Helical" evidence="11">
    <location>
        <begin position="587"/>
        <end position="608"/>
    </location>
</feature>
<evidence type="ECO:0000256" key="3">
    <source>
        <dbReference type="ARBA" id="ARBA00022448"/>
    </source>
</evidence>
<gene>
    <name evidence="12" type="ORF">pipiens_002958</name>
</gene>
<evidence type="ECO:0000256" key="11">
    <source>
        <dbReference type="RuleBase" id="RU000634"/>
    </source>
</evidence>
<keyword evidence="8 11" id="KW-1133">Transmembrane helix</keyword>
<dbReference type="EMBL" id="JBEHCU010007376">
    <property type="protein sequence ID" value="KAL1394931.1"/>
    <property type="molecule type" value="Genomic_DNA"/>
</dbReference>
<feature type="transmembrane region" description="Helical" evidence="11">
    <location>
        <begin position="214"/>
        <end position="234"/>
    </location>
</feature>
<comment type="caution">
    <text evidence="11">Lacks conserved residue(s) required for the propagation of feature annotation.</text>
</comment>
<evidence type="ECO:0000256" key="5">
    <source>
        <dbReference type="ARBA" id="ARBA00022824"/>
    </source>
</evidence>
<evidence type="ECO:0000256" key="10">
    <source>
        <dbReference type="ARBA" id="ARBA00023170"/>
    </source>
</evidence>
<feature type="transmembrane region" description="Helical" evidence="11">
    <location>
        <begin position="181"/>
        <end position="202"/>
    </location>
</feature>
<proteinExistence type="inferred from homology"/>
<dbReference type="InterPro" id="IPR000133">
    <property type="entry name" value="ER_ret_rcpt"/>
</dbReference>
<dbReference type="GO" id="GO:0005789">
    <property type="term" value="C:endoplasmic reticulum membrane"/>
    <property type="evidence" value="ECO:0007669"/>
    <property type="project" value="UniProtKB-SubCell"/>
</dbReference>
<dbReference type="PRINTS" id="PR00660">
    <property type="entry name" value="ERLUMENR"/>
</dbReference>
<organism evidence="12 13">
    <name type="scientific">Culex pipiens pipiens</name>
    <name type="common">Northern house mosquito</name>
    <dbReference type="NCBI Taxonomy" id="38569"/>
    <lineage>
        <taxon>Eukaryota</taxon>
        <taxon>Metazoa</taxon>
        <taxon>Ecdysozoa</taxon>
        <taxon>Arthropoda</taxon>
        <taxon>Hexapoda</taxon>
        <taxon>Insecta</taxon>
        <taxon>Pterygota</taxon>
        <taxon>Neoptera</taxon>
        <taxon>Endopterygota</taxon>
        <taxon>Diptera</taxon>
        <taxon>Nematocera</taxon>
        <taxon>Culicoidea</taxon>
        <taxon>Culicidae</taxon>
        <taxon>Culicinae</taxon>
        <taxon>Culicini</taxon>
        <taxon>Culex</taxon>
        <taxon>Culex</taxon>
    </lineage>
</organism>
<dbReference type="PANTHER" id="PTHR10585">
    <property type="entry name" value="ER LUMEN PROTEIN RETAINING RECEPTOR"/>
    <property type="match status" value="1"/>
</dbReference>
<evidence type="ECO:0000256" key="7">
    <source>
        <dbReference type="ARBA" id="ARBA00022927"/>
    </source>
</evidence>
<feature type="transmembrane region" description="Helical" evidence="11">
    <location>
        <begin position="93"/>
        <end position="114"/>
    </location>
</feature>
<evidence type="ECO:0000313" key="13">
    <source>
        <dbReference type="Proteomes" id="UP001562425"/>
    </source>
</evidence>
<feature type="transmembrane region" description="Helical" evidence="11">
    <location>
        <begin position="395"/>
        <end position="415"/>
    </location>
</feature>
<dbReference type="GO" id="GO:0016192">
    <property type="term" value="P:vesicle-mediated transport"/>
    <property type="evidence" value="ECO:0007669"/>
    <property type="project" value="UniProtKB-KW"/>
</dbReference>
<feature type="transmembrane region" description="Helical" evidence="11">
    <location>
        <begin position="151"/>
        <end position="169"/>
    </location>
</feature>
<feature type="transmembrane region" description="Helical" evidence="11">
    <location>
        <begin position="308"/>
        <end position="326"/>
    </location>
</feature>
<feature type="transmembrane region" description="Helical" evidence="11">
    <location>
        <begin position="338"/>
        <end position="355"/>
    </location>
</feature>
<comment type="similarity">
    <text evidence="2 11">Belongs to the ERD2 family.</text>
</comment>
<protein>
    <recommendedName>
        <fullName evidence="11">ER lumen protein-retaining receptor</fullName>
    </recommendedName>
</protein>
<dbReference type="AlphaFoldDB" id="A0ABD1D5N7"/>
<keyword evidence="5 11" id="KW-0256">Endoplasmic reticulum</keyword>
<dbReference type="Proteomes" id="UP001562425">
    <property type="component" value="Unassembled WGS sequence"/>
</dbReference>
<keyword evidence="13" id="KW-1185">Reference proteome</keyword>
<evidence type="ECO:0000256" key="1">
    <source>
        <dbReference type="ARBA" id="ARBA00004477"/>
    </source>
</evidence>
<keyword evidence="6" id="KW-0931">ER-Golgi transport</keyword>
<feature type="transmembrane region" description="Helical" evidence="11">
    <location>
        <begin position="246"/>
        <end position="266"/>
    </location>
</feature>
<evidence type="ECO:0000313" key="12">
    <source>
        <dbReference type="EMBL" id="KAL1394931.1"/>
    </source>
</evidence>
<evidence type="ECO:0000256" key="8">
    <source>
        <dbReference type="ARBA" id="ARBA00022989"/>
    </source>
</evidence>
<feature type="transmembrane region" description="Helical" evidence="11">
    <location>
        <begin position="467"/>
        <end position="489"/>
    </location>
</feature>
<comment type="subcellular location">
    <subcellularLocation>
        <location evidence="1 11">Endoplasmic reticulum membrane</location>
        <topology evidence="1 11">Multi-pass membrane protein</topology>
    </subcellularLocation>
</comment>
<feature type="transmembrane region" description="Helical" evidence="11">
    <location>
        <begin position="501"/>
        <end position="522"/>
    </location>
</feature>
<feature type="transmembrane region" description="Helical" evidence="11">
    <location>
        <begin position="126"/>
        <end position="145"/>
    </location>
</feature>
<evidence type="ECO:0000256" key="9">
    <source>
        <dbReference type="ARBA" id="ARBA00023136"/>
    </source>
</evidence>
<keyword evidence="7 11" id="KW-0653">Protein transport</keyword>
<evidence type="ECO:0000256" key="4">
    <source>
        <dbReference type="ARBA" id="ARBA00022692"/>
    </source>
</evidence>
<keyword evidence="9 11" id="KW-0472">Membrane</keyword>